<dbReference type="AlphaFoldDB" id="A0A7W7CE74"/>
<feature type="region of interest" description="Disordered" evidence="1">
    <location>
        <begin position="64"/>
        <end position="88"/>
    </location>
</feature>
<dbReference type="Proteomes" id="UP000533598">
    <property type="component" value="Unassembled WGS sequence"/>
</dbReference>
<keyword evidence="3" id="KW-1185">Reference proteome</keyword>
<proteinExistence type="predicted"/>
<name>A0A7W7CE74_9PSEU</name>
<evidence type="ECO:0000313" key="2">
    <source>
        <dbReference type="EMBL" id="MBB4679526.1"/>
    </source>
</evidence>
<reference evidence="2 3" key="1">
    <citation type="submission" date="2020-08" db="EMBL/GenBank/DDBJ databases">
        <title>Sequencing the genomes of 1000 actinobacteria strains.</title>
        <authorList>
            <person name="Klenk H.-P."/>
        </authorList>
    </citation>
    <scope>NUCLEOTIDE SEQUENCE [LARGE SCALE GENOMIC DNA]</scope>
    <source>
        <strain evidence="2 3">DSM 44230</strain>
    </source>
</reference>
<organism evidence="2 3">
    <name type="scientific">Crossiella cryophila</name>
    <dbReference type="NCBI Taxonomy" id="43355"/>
    <lineage>
        <taxon>Bacteria</taxon>
        <taxon>Bacillati</taxon>
        <taxon>Actinomycetota</taxon>
        <taxon>Actinomycetes</taxon>
        <taxon>Pseudonocardiales</taxon>
        <taxon>Pseudonocardiaceae</taxon>
        <taxon>Crossiella</taxon>
    </lineage>
</organism>
<sequence>MAEPHFTICEHCQNTGSKSLIGRAKDGRATYDRIVCPDENCPHRTRYLRQVSYLSTVGLARPVPALTTEDDIAPRGSPAGEQRNRKAG</sequence>
<dbReference type="EMBL" id="JACHMH010000001">
    <property type="protein sequence ID" value="MBB4679526.1"/>
    <property type="molecule type" value="Genomic_DNA"/>
</dbReference>
<dbReference type="RefSeq" id="WP_185005262.1">
    <property type="nucleotide sequence ID" value="NZ_BAAAUI010000001.1"/>
</dbReference>
<gene>
    <name evidence="2" type="ORF">HNR67_005644</name>
</gene>
<evidence type="ECO:0000313" key="3">
    <source>
        <dbReference type="Proteomes" id="UP000533598"/>
    </source>
</evidence>
<evidence type="ECO:0000256" key="1">
    <source>
        <dbReference type="SAM" id="MobiDB-lite"/>
    </source>
</evidence>
<accession>A0A7W7CE74</accession>
<comment type="caution">
    <text evidence="2">The sequence shown here is derived from an EMBL/GenBank/DDBJ whole genome shotgun (WGS) entry which is preliminary data.</text>
</comment>
<protein>
    <submittedName>
        <fullName evidence="2">Uncharacterized protein</fullName>
    </submittedName>
</protein>